<dbReference type="GO" id="GO:0055085">
    <property type="term" value="P:transmembrane transport"/>
    <property type="evidence" value="ECO:0007669"/>
    <property type="project" value="InterPro"/>
</dbReference>
<dbReference type="EMBL" id="FOSQ01000001">
    <property type="protein sequence ID" value="SFK22169.1"/>
    <property type="molecule type" value="Genomic_DNA"/>
</dbReference>
<dbReference type="InterPro" id="IPR035906">
    <property type="entry name" value="MetI-like_sf"/>
</dbReference>
<gene>
    <name evidence="9" type="ORF">SAMN02745775_101587</name>
</gene>
<keyword evidence="6 7" id="KW-0472">Membrane</keyword>
<keyword evidence="5 7" id="KW-1133">Transmembrane helix</keyword>
<evidence type="ECO:0000256" key="4">
    <source>
        <dbReference type="ARBA" id="ARBA00022692"/>
    </source>
</evidence>
<evidence type="ECO:0000259" key="8">
    <source>
        <dbReference type="PROSITE" id="PS50928"/>
    </source>
</evidence>
<feature type="transmembrane region" description="Helical" evidence="7">
    <location>
        <begin position="112"/>
        <end position="132"/>
    </location>
</feature>
<name>A0A1I3XS69_9PROT</name>
<dbReference type="Pfam" id="PF00528">
    <property type="entry name" value="BPD_transp_1"/>
    <property type="match status" value="1"/>
</dbReference>
<dbReference type="PANTHER" id="PTHR43005">
    <property type="entry name" value="BLR7065 PROTEIN"/>
    <property type="match status" value="1"/>
</dbReference>
<dbReference type="SUPFAM" id="SSF161098">
    <property type="entry name" value="MetI-like"/>
    <property type="match status" value="1"/>
</dbReference>
<dbReference type="InterPro" id="IPR000515">
    <property type="entry name" value="MetI-like"/>
</dbReference>
<keyword evidence="9" id="KW-0762">Sugar transport</keyword>
<proteinExistence type="inferred from homology"/>
<organism evidence="9 10">
    <name type="scientific">Falsiroseomonas stagni DSM 19981</name>
    <dbReference type="NCBI Taxonomy" id="1123062"/>
    <lineage>
        <taxon>Bacteria</taxon>
        <taxon>Pseudomonadati</taxon>
        <taxon>Pseudomonadota</taxon>
        <taxon>Alphaproteobacteria</taxon>
        <taxon>Acetobacterales</taxon>
        <taxon>Roseomonadaceae</taxon>
        <taxon>Falsiroseomonas</taxon>
    </lineage>
</organism>
<comment type="similarity">
    <text evidence="7">Belongs to the binding-protein-dependent transport system permease family.</text>
</comment>
<evidence type="ECO:0000313" key="9">
    <source>
        <dbReference type="EMBL" id="SFK22169.1"/>
    </source>
</evidence>
<dbReference type="RefSeq" id="WP_217648594.1">
    <property type="nucleotide sequence ID" value="NZ_FOSQ01000001.1"/>
</dbReference>
<protein>
    <submittedName>
        <fullName evidence="9">Multiple sugar transport system permease protein</fullName>
    </submittedName>
</protein>
<keyword evidence="2 7" id="KW-0813">Transport</keyword>
<keyword evidence="3" id="KW-1003">Cell membrane</keyword>
<evidence type="ECO:0000256" key="1">
    <source>
        <dbReference type="ARBA" id="ARBA00004651"/>
    </source>
</evidence>
<dbReference type="STRING" id="1123062.SAMN02745775_101587"/>
<sequence length="297" mass="33405">MLARLNRKFGYDERSAAILVFPVVAVLLVVAAYPILYSFWVSLHDIVLTRPLRRPFVGGDNYLRIFGDERFWLAVSRTTVYTVVTVVVTTVLAVLVALLLNETFPGQRILSAVLLVPWATPSVVNGLMWKWIYDPTYGLLNALLLKVGLIERYRAWLGDPDLTLMLIANAAVWKQMPLAALLLIVTMKAIPDDLYRAAKVDGANVLQRFVHVTLPALRPGLMLVLVYETMISIRHFDLFLIMTQGGPGDASFTLSWLIYVETFRSLRFGTGAAMSYVLAMATFLLSWAVIRWLGKRI</sequence>
<evidence type="ECO:0000256" key="2">
    <source>
        <dbReference type="ARBA" id="ARBA00022448"/>
    </source>
</evidence>
<feature type="transmembrane region" description="Helical" evidence="7">
    <location>
        <begin position="162"/>
        <end position="185"/>
    </location>
</feature>
<dbReference type="PANTHER" id="PTHR43005:SF1">
    <property type="entry name" value="SPERMIDINE_PUTRESCINE TRANSPORT SYSTEM PERMEASE PROTEIN"/>
    <property type="match status" value="1"/>
</dbReference>
<evidence type="ECO:0000256" key="3">
    <source>
        <dbReference type="ARBA" id="ARBA00022475"/>
    </source>
</evidence>
<dbReference type="GO" id="GO:0005886">
    <property type="term" value="C:plasma membrane"/>
    <property type="evidence" value="ECO:0007669"/>
    <property type="project" value="UniProtKB-SubCell"/>
</dbReference>
<keyword evidence="4 7" id="KW-0812">Transmembrane</keyword>
<dbReference type="Proteomes" id="UP000199473">
    <property type="component" value="Unassembled WGS sequence"/>
</dbReference>
<feature type="transmembrane region" description="Helical" evidence="7">
    <location>
        <begin position="80"/>
        <end position="100"/>
    </location>
</feature>
<feature type="transmembrane region" description="Helical" evidence="7">
    <location>
        <begin position="271"/>
        <end position="293"/>
    </location>
</feature>
<keyword evidence="10" id="KW-1185">Reference proteome</keyword>
<evidence type="ECO:0000256" key="7">
    <source>
        <dbReference type="RuleBase" id="RU363032"/>
    </source>
</evidence>
<dbReference type="PROSITE" id="PS50928">
    <property type="entry name" value="ABC_TM1"/>
    <property type="match status" value="1"/>
</dbReference>
<dbReference type="Gene3D" id="1.10.3720.10">
    <property type="entry name" value="MetI-like"/>
    <property type="match status" value="1"/>
</dbReference>
<feature type="transmembrane region" description="Helical" evidence="7">
    <location>
        <begin position="238"/>
        <end position="259"/>
    </location>
</feature>
<feature type="domain" description="ABC transmembrane type-1" evidence="8">
    <location>
        <begin position="75"/>
        <end position="289"/>
    </location>
</feature>
<evidence type="ECO:0000313" key="10">
    <source>
        <dbReference type="Proteomes" id="UP000199473"/>
    </source>
</evidence>
<dbReference type="CDD" id="cd06261">
    <property type="entry name" value="TM_PBP2"/>
    <property type="match status" value="1"/>
</dbReference>
<comment type="subcellular location">
    <subcellularLocation>
        <location evidence="1 7">Cell membrane</location>
        <topology evidence="1 7">Multi-pass membrane protein</topology>
    </subcellularLocation>
</comment>
<reference evidence="9 10" key="1">
    <citation type="submission" date="2016-10" db="EMBL/GenBank/DDBJ databases">
        <authorList>
            <person name="de Groot N.N."/>
        </authorList>
    </citation>
    <scope>NUCLEOTIDE SEQUENCE [LARGE SCALE GENOMIC DNA]</scope>
    <source>
        <strain evidence="9 10">DSM 19981</strain>
    </source>
</reference>
<evidence type="ECO:0000256" key="5">
    <source>
        <dbReference type="ARBA" id="ARBA00022989"/>
    </source>
</evidence>
<dbReference type="AlphaFoldDB" id="A0A1I3XS69"/>
<accession>A0A1I3XS69</accession>
<feature type="transmembrane region" description="Helical" evidence="7">
    <location>
        <begin position="16"/>
        <end position="40"/>
    </location>
</feature>
<evidence type="ECO:0000256" key="6">
    <source>
        <dbReference type="ARBA" id="ARBA00023136"/>
    </source>
</evidence>